<comment type="caution">
    <text evidence="1">The sequence shown here is derived from an EMBL/GenBank/DDBJ whole genome shotgun (WGS) entry which is preliminary data.</text>
</comment>
<reference evidence="1 2" key="1">
    <citation type="submission" date="2018-03" db="EMBL/GenBank/DDBJ databases">
        <title>Genomic Encyclopedia of Type Strains, Phase III (KMG-III): the genomes of soil and plant-associated and newly described type strains.</title>
        <authorList>
            <person name="Whitman W."/>
        </authorList>
    </citation>
    <scope>NUCLEOTIDE SEQUENCE [LARGE SCALE GENOMIC DNA]</scope>
    <source>
        <strain evidence="1 2">CGMCC 1.12259</strain>
    </source>
</reference>
<dbReference type="Gene3D" id="3.40.91.20">
    <property type="match status" value="1"/>
</dbReference>
<evidence type="ECO:0000313" key="1">
    <source>
        <dbReference type="EMBL" id="PSL36235.1"/>
    </source>
</evidence>
<keyword evidence="1" id="KW-0378">Hydrolase</keyword>
<dbReference type="InterPro" id="IPR011335">
    <property type="entry name" value="Restrct_endonuc-II-like"/>
</dbReference>
<dbReference type="SUPFAM" id="SSF52980">
    <property type="entry name" value="Restriction endonuclease-like"/>
    <property type="match status" value="1"/>
</dbReference>
<keyword evidence="1" id="KW-0540">Nuclease</keyword>
<accession>A0A2P8GQM1</accession>
<dbReference type="RefSeq" id="WP_106533610.1">
    <property type="nucleotide sequence ID" value="NZ_PYAT01000007.1"/>
</dbReference>
<dbReference type="EMBL" id="PYAT01000007">
    <property type="protein sequence ID" value="PSL36235.1"/>
    <property type="molecule type" value="Genomic_DNA"/>
</dbReference>
<organism evidence="1 2">
    <name type="scientific">Planomicrobium soli</name>
    <dbReference type="NCBI Taxonomy" id="1176648"/>
    <lineage>
        <taxon>Bacteria</taxon>
        <taxon>Bacillati</taxon>
        <taxon>Bacillota</taxon>
        <taxon>Bacilli</taxon>
        <taxon>Bacillales</taxon>
        <taxon>Caryophanaceae</taxon>
        <taxon>Planomicrobium</taxon>
    </lineage>
</organism>
<dbReference type="Proteomes" id="UP000242682">
    <property type="component" value="Unassembled WGS sequence"/>
</dbReference>
<evidence type="ECO:0000313" key="2">
    <source>
        <dbReference type="Proteomes" id="UP000242682"/>
    </source>
</evidence>
<protein>
    <submittedName>
        <fullName evidence="1">Restriction endonuclease BglII</fullName>
    </submittedName>
</protein>
<sequence length="263" mass="30488">MTMNAIQAKTWASRKSGDLKIVEQEYFRHANAFLDNHPYIRKQMENSLNVTLLNQDFSSKERKTKTRSYYKRRLKTPALNKAIRRSLKTSFTDMKYELTFEEGVFYDSSKSGGFDFGLYDVSYNVTSFWNYCYGRRPIFDGPARWNKELGKRNRNEWKLAAYSLKLDPSKLSSGENQIHKKSKPTVIGEIQFGNWGLVYRDILKTIKIEHAENVDLLIYVTAAGNLATYISSSTVNFKSTKKIFEDFQNVLSTPIWLIGVDIC</sequence>
<dbReference type="OrthoDB" id="2988563at2"/>
<keyword evidence="1" id="KW-0255">Endonuclease</keyword>
<dbReference type="GO" id="GO:0009036">
    <property type="term" value="F:type II site-specific deoxyribonuclease activity"/>
    <property type="evidence" value="ECO:0007669"/>
    <property type="project" value="InterPro"/>
</dbReference>
<dbReference type="Pfam" id="PF09195">
    <property type="entry name" value="Endonuc-BglII"/>
    <property type="match status" value="1"/>
</dbReference>
<proteinExistence type="predicted"/>
<dbReference type="GO" id="GO:0009307">
    <property type="term" value="P:DNA restriction-modification system"/>
    <property type="evidence" value="ECO:0007669"/>
    <property type="project" value="InterPro"/>
</dbReference>
<dbReference type="InterPro" id="IPR015278">
    <property type="entry name" value="BglII-like"/>
</dbReference>
<name>A0A2P8GQM1_9BACL</name>
<dbReference type="GO" id="GO:0003677">
    <property type="term" value="F:DNA binding"/>
    <property type="evidence" value="ECO:0007669"/>
    <property type="project" value="InterPro"/>
</dbReference>
<keyword evidence="2" id="KW-1185">Reference proteome</keyword>
<dbReference type="InterPro" id="IPR011338">
    <property type="entry name" value="BamHI/BglII/BstY"/>
</dbReference>
<gene>
    <name evidence="1" type="ORF">B0H99_10756</name>
</gene>
<dbReference type="AlphaFoldDB" id="A0A2P8GQM1"/>
<dbReference type="GO" id="GO:0000287">
    <property type="term" value="F:magnesium ion binding"/>
    <property type="evidence" value="ECO:0007669"/>
    <property type="project" value="InterPro"/>
</dbReference>